<dbReference type="InterPro" id="IPR029058">
    <property type="entry name" value="AB_hydrolase_fold"/>
</dbReference>
<accession>A0A6B3L9M2</accession>
<dbReference type="Gene3D" id="3.40.50.1820">
    <property type="entry name" value="alpha/beta hydrolase"/>
    <property type="match status" value="1"/>
</dbReference>
<keyword evidence="2" id="KW-1185">Reference proteome</keyword>
<evidence type="ECO:0000313" key="1">
    <source>
        <dbReference type="EMBL" id="QQL44136.1"/>
    </source>
</evidence>
<evidence type="ECO:0000313" key="2">
    <source>
        <dbReference type="Proteomes" id="UP000475117"/>
    </source>
</evidence>
<reference evidence="1 2" key="1">
    <citation type="submission" date="2020-12" db="EMBL/GenBank/DDBJ databases">
        <title>Sulforoseuscoccus oceanibium gen. nov., sp. nov., a representative of the phylum Verrucomicrobia with special cytoplasmic membrane, and proposal of Sulforoseuscoccusaceae fam. nov.</title>
        <authorList>
            <person name="Xi F."/>
        </authorList>
    </citation>
    <scope>NUCLEOTIDE SEQUENCE [LARGE SCALE GENOMIC DNA]</scope>
    <source>
        <strain evidence="1 2">T37</strain>
    </source>
</reference>
<sequence>MKFAALTLTTLALGTSILSADTWTRASDGRTITADLLAFNAETNRVTLKLSSGKESTFDASILSPDDQQRLAQFAEEEAKRIEASKHGRMESLTPENGGGHKIHIYRPPGYIDNSADSKTRPVVFVYHYRGKSQDIVEHMKLTADELGWVVVGVDAYTNTKSLEDRYDERLAQTKAAFACAQQAVNFDPNKIVFTGMSGGSWWSFQSTAEIAPEAAGVISHGGWMGNMYDQSYPRKMAVAIINGDKDKNAISYETKDTNFLEKKTRAKVRAWHFPGGHVMPTPELTLEAARWIHETKGF</sequence>
<dbReference type="SUPFAM" id="SSF53474">
    <property type="entry name" value="alpha/beta-Hydrolases"/>
    <property type="match status" value="1"/>
</dbReference>
<gene>
    <name evidence="1" type="ORF">G3M56_009535</name>
</gene>
<organism evidence="1 2">
    <name type="scientific">Sulfuriroseicoccus oceanibius</name>
    <dbReference type="NCBI Taxonomy" id="2707525"/>
    <lineage>
        <taxon>Bacteria</taxon>
        <taxon>Pseudomonadati</taxon>
        <taxon>Verrucomicrobiota</taxon>
        <taxon>Verrucomicrobiia</taxon>
        <taxon>Verrucomicrobiales</taxon>
        <taxon>Verrucomicrobiaceae</taxon>
        <taxon>Sulfuriroseicoccus</taxon>
    </lineage>
</organism>
<dbReference type="AlphaFoldDB" id="A0A6B3L9M2"/>
<dbReference type="RefSeq" id="WP_164362528.1">
    <property type="nucleotide sequence ID" value="NZ_CP066776.1"/>
</dbReference>
<name>A0A6B3L9M2_9BACT</name>
<dbReference type="Proteomes" id="UP000475117">
    <property type="component" value="Chromosome"/>
</dbReference>
<proteinExistence type="predicted"/>
<protein>
    <recommendedName>
        <fullName evidence="3">Dienelactone hydrolase domain-containing protein</fullName>
    </recommendedName>
</protein>
<dbReference type="EMBL" id="CP066776">
    <property type="protein sequence ID" value="QQL44136.1"/>
    <property type="molecule type" value="Genomic_DNA"/>
</dbReference>
<evidence type="ECO:0008006" key="3">
    <source>
        <dbReference type="Google" id="ProtNLM"/>
    </source>
</evidence>
<dbReference type="Gene3D" id="2.30.30.700">
    <property type="entry name" value="SLA1 homology domain 1"/>
    <property type="match status" value="1"/>
</dbReference>
<dbReference type="KEGG" id="soa:G3M56_009535"/>